<comment type="caution">
    <text evidence="8">The sequence shown here is derived from an EMBL/GenBank/DDBJ whole genome shotgun (WGS) entry which is preliminary data.</text>
</comment>
<evidence type="ECO:0000256" key="6">
    <source>
        <dbReference type="SAM" id="Phobius"/>
    </source>
</evidence>
<name>A0A4Y9R039_9MICO</name>
<dbReference type="AlphaFoldDB" id="A0A4Y9R039"/>
<keyword evidence="9" id="KW-1185">Reference proteome</keyword>
<feature type="transmembrane region" description="Helical" evidence="6">
    <location>
        <begin position="305"/>
        <end position="330"/>
    </location>
</feature>
<feature type="transmembrane region" description="Helical" evidence="6">
    <location>
        <begin position="27"/>
        <end position="45"/>
    </location>
</feature>
<feature type="region of interest" description="Disordered" evidence="5">
    <location>
        <begin position="1"/>
        <end position="20"/>
    </location>
</feature>
<evidence type="ECO:0000313" key="9">
    <source>
        <dbReference type="Proteomes" id="UP000298127"/>
    </source>
</evidence>
<keyword evidence="4 6" id="KW-0472">Membrane</keyword>
<evidence type="ECO:0000256" key="1">
    <source>
        <dbReference type="ARBA" id="ARBA00004141"/>
    </source>
</evidence>
<evidence type="ECO:0000259" key="7">
    <source>
        <dbReference type="Pfam" id="PF01699"/>
    </source>
</evidence>
<dbReference type="PANTHER" id="PTHR37958:SF1">
    <property type="entry name" value="SODIUM-POTASSIUM_PROTON ANTIPORTER CHAA"/>
    <property type="match status" value="1"/>
</dbReference>
<evidence type="ECO:0000313" key="8">
    <source>
        <dbReference type="EMBL" id="TFV98079.1"/>
    </source>
</evidence>
<gene>
    <name evidence="8" type="ORF">E4M00_08555</name>
</gene>
<feature type="transmembrane region" description="Helical" evidence="6">
    <location>
        <begin position="365"/>
        <end position="382"/>
    </location>
</feature>
<evidence type="ECO:0000256" key="3">
    <source>
        <dbReference type="ARBA" id="ARBA00022989"/>
    </source>
</evidence>
<feature type="domain" description="Sodium/calcium exchanger membrane region" evidence="7">
    <location>
        <begin position="240"/>
        <end position="382"/>
    </location>
</feature>
<dbReference type="Pfam" id="PF01699">
    <property type="entry name" value="Na_Ca_ex"/>
    <property type="match status" value="2"/>
</dbReference>
<dbReference type="GO" id="GO:0015386">
    <property type="term" value="F:potassium:proton antiporter activity"/>
    <property type="evidence" value="ECO:0007669"/>
    <property type="project" value="TreeGrafter"/>
</dbReference>
<organism evidence="8 9">
    <name type="scientific">Orlajensenia leifsoniae</name>
    <dbReference type="NCBI Taxonomy" id="2561933"/>
    <lineage>
        <taxon>Bacteria</taxon>
        <taxon>Bacillati</taxon>
        <taxon>Actinomycetota</taxon>
        <taxon>Actinomycetes</taxon>
        <taxon>Micrococcales</taxon>
        <taxon>Microbacteriaceae</taxon>
        <taxon>Orlajensenia</taxon>
    </lineage>
</organism>
<evidence type="ECO:0000256" key="5">
    <source>
        <dbReference type="SAM" id="MobiDB-lite"/>
    </source>
</evidence>
<feature type="transmembrane region" description="Helical" evidence="6">
    <location>
        <begin position="183"/>
        <end position="201"/>
    </location>
</feature>
<dbReference type="EMBL" id="SPQZ01000003">
    <property type="protein sequence ID" value="TFV98079.1"/>
    <property type="molecule type" value="Genomic_DNA"/>
</dbReference>
<feature type="transmembrane region" description="Helical" evidence="6">
    <location>
        <begin position="275"/>
        <end position="293"/>
    </location>
</feature>
<dbReference type="PANTHER" id="PTHR37958">
    <property type="entry name" value="SODIUM-POTASSIUM/PROTON ANTIPORTER CHAA"/>
    <property type="match status" value="1"/>
</dbReference>
<proteinExistence type="predicted"/>
<protein>
    <submittedName>
        <fullName evidence="8">Ionic transporter y4hA</fullName>
    </submittedName>
</protein>
<dbReference type="GO" id="GO:0005886">
    <property type="term" value="C:plasma membrane"/>
    <property type="evidence" value="ECO:0007669"/>
    <property type="project" value="TreeGrafter"/>
</dbReference>
<accession>A0A4Y9R039</accession>
<feature type="compositionally biased region" description="Polar residues" evidence="5">
    <location>
        <begin position="1"/>
        <end position="16"/>
    </location>
</feature>
<feature type="transmembrane region" description="Helical" evidence="6">
    <location>
        <begin position="336"/>
        <end position="358"/>
    </location>
</feature>
<dbReference type="RefSeq" id="WP_135120083.1">
    <property type="nucleotide sequence ID" value="NZ_SPQZ01000003.1"/>
</dbReference>
<feature type="transmembrane region" description="Helical" evidence="6">
    <location>
        <begin position="237"/>
        <end position="255"/>
    </location>
</feature>
<feature type="transmembrane region" description="Helical" evidence="6">
    <location>
        <begin position="118"/>
        <end position="139"/>
    </location>
</feature>
<dbReference type="InterPro" id="IPR004837">
    <property type="entry name" value="NaCa_Exmemb"/>
</dbReference>
<keyword evidence="3 6" id="KW-1133">Transmembrane helix</keyword>
<feature type="domain" description="Sodium/calcium exchanger membrane region" evidence="7">
    <location>
        <begin position="52"/>
        <end position="203"/>
    </location>
</feature>
<keyword evidence="2 6" id="KW-0812">Transmembrane</keyword>
<comment type="subcellular location">
    <subcellularLocation>
        <location evidence="1">Membrane</location>
        <topology evidence="1">Multi-pass membrane protein</topology>
    </subcellularLocation>
</comment>
<dbReference type="InterPro" id="IPR052946">
    <property type="entry name" value="Alkaline_pH_Ca-Antiporter"/>
</dbReference>
<feature type="transmembrane region" description="Helical" evidence="6">
    <location>
        <begin position="51"/>
        <end position="70"/>
    </location>
</feature>
<dbReference type="Proteomes" id="UP000298127">
    <property type="component" value="Unassembled WGS sequence"/>
</dbReference>
<evidence type="ECO:0000256" key="4">
    <source>
        <dbReference type="ARBA" id="ARBA00023136"/>
    </source>
</evidence>
<feature type="transmembrane region" description="Helical" evidence="6">
    <location>
        <begin position="82"/>
        <end position="106"/>
    </location>
</feature>
<feature type="transmembrane region" description="Helical" evidence="6">
    <location>
        <begin position="151"/>
        <end position="171"/>
    </location>
</feature>
<reference evidence="8 9" key="1">
    <citation type="journal article" date="2018" name="J. Microbiol.">
        <title>Leifsonia flava sp. nov., a novel actinobacterium isolated from the rhizosphere of Aquilegia viridiflora.</title>
        <authorList>
            <person name="Cai Y."/>
            <person name="Tao W.Z."/>
            <person name="Ma Y.J."/>
            <person name="Cheng J."/>
            <person name="Zhang M.Y."/>
            <person name="Zhang Y.X."/>
        </authorList>
    </citation>
    <scope>NUCLEOTIDE SEQUENCE [LARGE SCALE GENOMIC DNA]</scope>
    <source>
        <strain evidence="8 9">SYP-B2174</strain>
    </source>
</reference>
<evidence type="ECO:0000256" key="2">
    <source>
        <dbReference type="ARBA" id="ARBA00022692"/>
    </source>
</evidence>
<dbReference type="GO" id="GO:0015385">
    <property type="term" value="F:sodium:proton antiporter activity"/>
    <property type="evidence" value="ECO:0007669"/>
    <property type="project" value="TreeGrafter"/>
</dbReference>
<sequence length="384" mass="39294">MTSPAPDTETPDTPSTGAAEPGRLQRWLPIVVPILGVVLLVAGWGRDLNGIVVALIAVVLAAVVLAAVHHAEVLAHAVGEPFGSLILAVSVTVIEVSLIITLVTAGGEGSETLARDTVFAAIMITLNGIVGISLLLGAFKHGPVKFNAEGTGGALATVVALATLCLVLPTFTSTQGPVFSPPQLIFVAIASVVLYGMFVAAQTVGYREMFVPVATEGEKRRAADAHEHDSTPSRREALISLALLLVSLVAVVGLAKLESPSIEAGVAAVGFPPSFVGVVIALLVLLPEGIAAVRSARQNKMQTSFNLALGSAMASIGLTIPAMAVASFFIAGPLALGLGSTQIVLLVLTLLVSILTLVPGRATRLQGGVHLVIFAAFIFLSISP</sequence>